<keyword evidence="2" id="KW-1185">Reference proteome</keyword>
<proteinExistence type="predicted"/>
<organism evidence="1 2">
    <name type="scientific">Neonectria ditissima</name>
    <dbReference type="NCBI Taxonomy" id="78410"/>
    <lineage>
        <taxon>Eukaryota</taxon>
        <taxon>Fungi</taxon>
        <taxon>Dikarya</taxon>
        <taxon>Ascomycota</taxon>
        <taxon>Pezizomycotina</taxon>
        <taxon>Sordariomycetes</taxon>
        <taxon>Hypocreomycetidae</taxon>
        <taxon>Hypocreales</taxon>
        <taxon>Nectriaceae</taxon>
        <taxon>Neonectria</taxon>
    </lineage>
</organism>
<dbReference type="OrthoDB" id="5428138at2759"/>
<reference evidence="1 2" key="1">
    <citation type="submission" date="2015-09" db="EMBL/GenBank/DDBJ databases">
        <title>Draft genome of a European isolate of the apple canker pathogen Neonectria ditissima.</title>
        <authorList>
            <person name="Gomez-Cortecero A."/>
            <person name="Harrison R.J."/>
            <person name="Armitage A.D."/>
        </authorList>
    </citation>
    <scope>NUCLEOTIDE SEQUENCE [LARGE SCALE GENOMIC DNA]</scope>
    <source>
        <strain evidence="1 2">R09/05</strain>
    </source>
</reference>
<evidence type="ECO:0000313" key="2">
    <source>
        <dbReference type="Proteomes" id="UP000050424"/>
    </source>
</evidence>
<dbReference type="STRING" id="78410.A0A0P7BDP2"/>
<evidence type="ECO:0000313" key="1">
    <source>
        <dbReference type="EMBL" id="KPM38617.1"/>
    </source>
</evidence>
<name>A0A0P7BDP2_9HYPO</name>
<dbReference type="EMBL" id="LKCW01000129">
    <property type="protein sequence ID" value="KPM38617.1"/>
    <property type="molecule type" value="Genomic_DNA"/>
</dbReference>
<dbReference type="AlphaFoldDB" id="A0A0P7BDP2"/>
<accession>A0A0P7BDP2</accession>
<comment type="caution">
    <text evidence="1">The sequence shown here is derived from an EMBL/GenBank/DDBJ whole genome shotgun (WGS) entry which is preliminary data.</text>
</comment>
<sequence length="715" mass="80998">MKVTLQLPTPAATNHSYQVYDAQISRGRLERCGFEPSVTSKSPDEIVKDWHEFAELCLKRPTRAEYVACKCYAKGTYTYSRVLTTLSKDRITLMPNTLPTNIRAAFFGWQPYGVAIAEQVASDGYKSLESFAIATPQDWATMATAMSLYDFPKHAFRDAPKGSVLLVLNPEYTTDEERIEDRVAGTMHQQVHERVLELITSMHQEAGTTPPFWAPSLYDGSYSQAKPTTLPGMEDTFSQTTVAMVRSLPHIEGLSEMVNDLEPFNDITNRPYAQTALDGLFKLLGNILTRRKTIRVLHLMNTPMLDSRVVAIILRSCPNVTMLGIYDCPMIGFGDVICLLDLISEINADREFKNQLKIEKFDFFPHFKFGTPYSTVGAATYGITWSGSNGEVAQRGIFRILLEANLKARQMNIGLLFDEDKAFRKYLSQLPLLPLAVECFLDGVHRYCKASQTDQGVARNRFDLREAMYDLLKAVRLGMEDLRHDWPDWYGCQMGKNLVFCSSCGYDMPEEFFTNSAREARPYTRVCAGCMLRYTMETEDEHQKPEHFDILTSIFPNWMGDRFNQDAPLDPAAEGLFRLRTTKSIRPPPPPLQINAAGHVFQPQFEHPLVRDNKYSRDSLEMLPSLGRLLHHTFDEIRERAMISALSSDVNRITTQLLSEFYSKPTGQLPALAQLRADGAKPSHMDEAQALQPGPLYFGFENAKFVFEHADKCGF</sequence>
<protein>
    <submittedName>
        <fullName evidence="1">Uncharacterized protein</fullName>
    </submittedName>
</protein>
<dbReference type="Proteomes" id="UP000050424">
    <property type="component" value="Unassembled WGS sequence"/>
</dbReference>
<gene>
    <name evidence="1" type="ORF">AK830_g7966</name>
</gene>